<gene>
    <name evidence="9" type="ORF">FPE_LOCUS26656</name>
</gene>
<feature type="transmembrane region" description="Helical" evidence="8">
    <location>
        <begin position="333"/>
        <end position="353"/>
    </location>
</feature>
<dbReference type="AlphaFoldDB" id="A0AAD2A3S3"/>
<dbReference type="InterPro" id="IPR018456">
    <property type="entry name" value="PTR2_symporter_CS"/>
</dbReference>
<dbReference type="PROSITE" id="PS01023">
    <property type="entry name" value="PTR2_2"/>
    <property type="match status" value="1"/>
</dbReference>
<keyword evidence="7" id="KW-0813">Transport</keyword>
<organism evidence="9 10">
    <name type="scientific">Fraxinus pennsylvanica</name>
    <dbReference type="NCBI Taxonomy" id="56036"/>
    <lineage>
        <taxon>Eukaryota</taxon>
        <taxon>Viridiplantae</taxon>
        <taxon>Streptophyta</taxon>
        <taxon>Embryophyta</taxon>
        <taxon>Tracheophyta</taxon>
        <taxon>Spermatophyta</taxon>
        <taxon>Magnoliopsida</taxon>
        <taxon>eudicotyledons</taxon>
        <taxon>Gunneridae</taxon>
        <taxon>Pentapetalae</taxon>
        <taxon>asterids</taxon>
        <taxon>lamiids</taxon>
        <taxon>Lamiales</taxon>
        <taxon>Oleaceae</taxon>
        <taxon>Oleeae</taxon>
        <taxon>Fraxinus</taxon>
    </lineage>
</organism>
<evidence type="ECO:0000256" key="2">
    <source>
        <dbReference type="ARBA" id="ARBA00005982"/>
    </source>
</evidence>
<evidence type="ECO:0000256" key="5">
    <source>
        <dbReference type="ARBA" id="ARBA00023136"/>
    </source>
</evidence>
<dbReference type="Gene3D" id="1.20.1250.20">
    <property type="entry name" value="MFS general substrate transporter like domains"/>
    <property type="match status" value="1"/>
</dbReference>
<accession>A0AAD2A3S3</accession>
<feature type="transmembrane region" description="Helical" evidence="8">
    <location>
        <begin position="373"/>
        <end position="393"/>
    </location>
</feature>
<sequence length="658" mass="73843">MGDENIYTNDGTVDFRKNPADKTKTGNWKACRFILGNECSERLAYYGMSTNLVNYLKSRLGQSNVTASNNVTNWSGTCYITPLIGAFLADSYLGRYWTIASFVFIYVIGMILLTLSASVHGLKPECVKDDCNPTGSQTAVFFAALYLIALGTGGIKPCVSSFGADQFDETDEIEREKKSSFFNWFYLSINIGALIASSVLVWIQMNVGWSWGFGIPAVAMVIAVVFFFSGSHLYRFQKPGGSPLTRIFQVLVASMRKYSVKVPADKSLLYETPDMESNIQGSRKLEHTEKFRFFDKAAVETETGNVKGKVDPWRICTVTQVEELKSIVKILPVWASGIVFATVYSQMSTMFVLQGNTMDQHIGPHFEIPSASLSLFDTVSVIFWVPIYDQIIIPVARKFTRHERGFTQLQRMGIGLVISIFSMVVAGSLEVIRLDNVRRNNYYDRKTIPMSIFWQVPQYFLIGCAEVFTFVGQLEFFYDQAPDAMRSLCSALSLTTVSLGNYLSTLLVTIVTDITTRHGKLGWIPENLNRGHLDYFYWLLAILSLINFFVYLSIANFYTYKKRRRLILSLCKSNDSDNSDSEAQAPEGDTHKQELLARIVMLIAQKVRLTDYLDKRSAYLTQFAEEANAKIDQIGENALGELVGAGARVCSTSFISNA</sequence>
<dbReference type="EMBL" id="OU503051">
    <property type="protein sequence ID" value="CAI9779226.1"/>
    <property type="molecule type" value="Genomic_DNA"/>
</dbReference>
<evidence type="ECO:0000256" key="1">
    <source>
        <dbReference type="ARBA" id="ARBA00004141"/>
    </source>
</evidence>
<evidence type="ECO:0000256" key="4">
    <source>
        <dbReference type="ARBA" id="ARBA00022989"/>
    </source>
</evidence>
<dbReference type="SUPFAM" id="SSF103473">
    <property type="entry name" value="MFS general substrate transporter"/>
    <property type="match status" value="1"/>
</dbReference>
<reference evidence="9" key="1">
    <citation type="submission" date="2023-05" db="EMBL/GenBank/DDBJ databases">
        <authorList>
            <person name="Huff M."/>
        </authorList>
    </citation>
    <scope>NUCLEOTIDE SEQUENCE</scope>
</reference>
<evidence type="ECO:0008006" key="11">
    <source>
        <dbReference type="Google" id="ProtNLM"/>
    </source>
</evidence>
<dbReference type="Pfam" id="PF00854">
    <property type="entry name" value="PTR2"/>
    <property type="match status" value="1"/>
</dbReference>
<keyword evidence="4 8" id="KW-1133">Transmembrane helix</keyword>
<feature type="transmembrane region" description="Helical" evidence="8">
    <location>
        <begin position="96"/>
        <end position="119"/>
    </location>
</feature>
<dbReference type="PANTHER" id="PTHR11654">
    <property type="entry name" value="OLIGOPEPTIDE TRANSPORTER-RELATED"/>
    <property type="match status" value="1"/>
</dbReference>
<comment type="subcellular location">
    <subcellularLocation>
        <location evidence="1 7">Membrane</location>
        <topology evidence="1 7">Multi-pass membrane protein</topology>
    </subcellularLocation>
</comment>
<evidence type="ECO:0000256" key="8">
    <source>
        <dbReference type="SAM" id="Phobius"/>
    </source>
</evidence>
<dbReference type="PROSITE" id="PS01022">
    <property type="entry name" value="PTR2_1"/>
    <property type="match status" value="1"/>
</dbReference>
<evidence type="ECO:0000256" key="3">
    <source>
        <dbReference type="ARBA" id="ARBA00022692"/>
    </source>
</evidence>
<feature type="transmembrane region" description="Helical" evidence="8">
    <location>
        <begin position="180"/>
        <end position="203"/>
    </location>
</feature>
<dbReference type="InterPro" id="IPR036259">
    <property type="entry name" value="MFS_trans_sf"/>
</dbReference>
<evidence type="ECO:0000313" key="10">
    <source>
        <dbReference type="Proteomes" id="UP000834106"/>
    </source>
</evidence>
<dbReference type="InterPro" id="IPR000109">
    <property type="entry name" value="POT_fam"/>
</dbReference>
<dbReference type="GO" id="GO:0006857">
    <property type="term" value="P:oligopeptide transport"/>
    <property type="evidence" value="ECO:0007669"/>
    <property type="project" value="InterPro"/>
</dbReference>
<evidence type="ECO:0000256" key="6">
    <source>
        <dbReference type="ARBA" id="ARBA00044504"/>
    </source>
</evidence>
<feature type="transmembrane region" description="Helical" evidence="8">
    <location>
        <begin position="139"/>
        <end position="159"/>
    </location>
</feature>
<evidence type="ECO:0000256" key="7">
    <source>
        <dbReference type="RuleBase" id="RU003755"/>
    </source>
</evidence>
<feature type="transmembrane region" description="Helical" evidence="8">
    <location>
        <begin position="452"/>
        <end position="471"/>
    </location>
</feature>
<comment type="similarity">
    <text evidence="2 7">Belongs to the major facilitator superfamily. Proton-dependent oligopeptide transporter (POT/PTR) (TC 2.A.17) family.</text>
</comment>
<feature type="transmembrane region" description="Helical" evidence="8">
    <location>
        <begin position="492"/>
        <end position="515"/>
    </location>
</feature>
<dbReference type="GO" id="GO:0016020">
    <property type="term" value="C:membrane"/>
    <property type="evidence" value="ECO:0007669"/>
    <property type="project" value="UniProtKB-SubCell"/>
</dbReference>
<feature type="transmembrane region" description="Helical" evidence="8">
    <location>
        <begin position="414"/>
        <end position="432"/>
    </location>
</feature>
<dbReference type="GO" id="GO:0022857">
    <property type="term" value="F:transmembrane transporter activity"/>
    <property type="evidence" value="ECO:0007669"/>
    <property type="project" value="InterPro"/>
</dbReference>
<comment type="similarity">
    <text evidence="6">Belongs to the major facilitator superfamily. Phosphate:H(+) symporter (TC 2.A.1.9) family.</text>
</comment>
<keyword evidence="3 7" id="KW-0812">Transmembrane</keyword>
<dbReference type="Proteomes" id="UP000834106">
    <property type="component" value="Chromosome 16"/>
</dbReference>
<evidence type="ECO:0000313" key="9">
    <source>
        <dbReference type="EMBL" id="CAI9779226.1"/>
    </source>
</evidence>
<keyword evidence="5 8" id="KW-0472">Membrane</keyword>
<feature type="transmembrane region" description="Helical" evidence="8">
    <location>
        <begin position="535"/>
        <end position="558"/>
    </location>
</feature>
<name>A0AAD2A3S3_9LAMI</name>
<proteinExistence type="inferred from homology"/>
<feature type="transmembrane region" description="Helical" evidence="8">
    <location>
        <begin position="209"/>
        <end position="228"/>
    </location>
</feature>
<keyword evidence="10" id="KW-1185">Reference proteome</keyword>
<protein>
    <recommendedName>
        <fullName evidence="11">Peptide transporter 1</fullName>
    </recommendedName>
</protein>